<protein>
    <submittedName>
        <fullName evidence="1">Polyprotein</fullName>
    </submittedName>
</protein>
<name>S4P8R5_9NEOP</name>
<sequence length="77" mass="8695">MIPAKSSSNSDCYLPHLSVYRADSATTKVRIVFNASSKTSSSVSLNDVMYKGPNLQQDLQSLLLKWRQYRYAYTADI</sequence>
<dbReference type="PANTHER" id="PTHR47331">
    <property type="entry name" value="PHD-TYPE DOMAIN-CONTAINING PROTEIN"/>
    <property type="match status" value="1"/>
</dbReference>
<reference evidence="1" key="2">
    <citation type="submission" date="2013-05" db="EMBL/GenBank/DDBJ databases">
        <authorList>
            <person name="Carter J.-M."/>
            <person name="Baker S.C."/>
            <person name="Pink R."/>
            <person name="Carter D.R.F."/>
            <person name="Collins A."/>
            <person name="Tomlin J."/>
            <person name="Gibbs M."/>
            <person name="Breuker C.J."/>
        </authorList>
    </citation>
    <scope>NUCLEOTIDE SEQUENCE</scope>
    <source>
        <tissue evidence="1">Ovary</tissue>
    </source>
</reference>
<dbReference type="PANTHER" id="PTHR47331:SF1">
    <property type="entry name" value="GAG-LIKE PROTEIN"/>
    <property type="match status" value="1"/>
</dbReference>
<accession>S4P8R5</accession>
<reference evidence="1" key="1">
    <citation type="journal article" date="2013" name="BMC Genomics">
        <title>Unscrambling butterfly oogenesis.</title>
        <authorList>
            <person name="Carter J.M."/>
            <person name="Baker S.C."/>
            <person name="Pink R."/>
            <person name="Carter D.R."/>
            <person name="Collins A."/>
            <person name="Tomlin J."/>
            <person name="Gibbs M."/>
            <person name="Breuker C.J."/>
        </authorList>
    </citation>
    <scope>NUCLEOTIDE SEQUENCE</scope>
    <source>
        <tissue evidence="1">Ovary</tissue>
    </source>
</reference>
<organism evidence="1">
    <name type="scientific">Pararge aegeria</name>
    <name type="common">speckled wood butterfly</name>
    <dbReference type="NCBI Taxonomy" id="116150"/>
    <lineage>
        <taxon>Eukaryota</taxon>
        <taxon>Metazoa</taxon>
        <taxon>Ecdysozoa</taxon>
        <taxon>Arthropoda</taxon>
        <taxon>Hexapoda</taxon>
        <taxon>Insecta</taxon>
        <taxon>Pterygota</taxon>
        <taxon>Neoptera</taxon>
        <taxon>Endopterygota</taxon>
        <taxon>Lepidoptera</taxon>
        <taxon>Glossata</taxon>
        <taxon>Ditrysia</taxon>
        <taxon>Papilionoidea</taxon>
        <taxon>Nymphalidae</taxon>
        <taxon>Satyrinae</taxon>
        <taxon>Satyrini</taxon>
        <taxon>Parargina</taxon>
        <taxon>Pararge</taxon>
    </lineage>
</organism>
<evidence type="ECO:0000313" key="1">
    <source>
        <dbReference type="EMBL" id="JAA85388.1"/>
    </source>
</evidence>
<dbReference type="AlphaFoldDB" id="S4P8R5"/>
<feature type="non-terminal residue" evidence="1">
    <location>
        <position position="77"/>
    </location>
</feature>
<dbReference type="EMBL" id="GAIX01007172">
    <property type="protein sequence ID" value="JAA85388.1"/>
    <property type="molecule type" value="Transcribed_RNA"/>
</dbReference>
<proteinExistence type="predicted"/>